<keyword evidence="1 3" id="KW-0474">Menaquinone biosynthesis</keyword>
<dbReference type="PATRIC" id="fig|157733.3.peg.1211"/>
<comment type="caution">
    <text evidence="5">The sequence shown here is derived from an EMBL/GenBank/DDBJ whole genome shotgun (WGS) entry which is preliminary data.</text>
</comment>
<dbReference type="AlphaFoldDB" id="A0A0J6CVV3"/>
<evidence type="ECO:0000256" key="3">
    <source>
        <dbReference type="HAMAP-Rule" id="MF_01660"/>
    </source>
</evidence>
<dbReference type="OrthoDB" id="9808398at2"/>
<dbReference type="GO" id="GO:0009234">
    <property type="term" value="P:menaquinone biosynthetic process"/>
    <property type="evidence" value="ECO:0007669"/>
    <property type="project" value="UniProtKB-UniRule"/>
</dbReference>
<dbReference type="HAMAP" id="MF_01660">
    <property type="entry name" value="MenH"/>
    <property type="match status" value="1"/>
</dbReference>
<evidence type="ECO:0000313" key="6">
    <source>
        <dbReference type="Proteomes" id="UP000035996"/>
    </source>
</evidence>
<keyword evidence="6" id="KW-1185">Reference proteome</keyword>
<evidence type="ECO:0000259" key="4">
    <source>
        <dbReference type="Pfam" id="PF00561"/>
    </source>
</evidence>
<dbReference type="PRINTS" id="PR00111">
    <property type="entry name" value="ABHYDROLASE"/>
</dbReference>
<dbReference type="EC" id="4.2.99.20" evidence="3"/>
<dbReference type="UniPathway" id="UPA00079"/>
<dbReference type="EMBL" id="LELK01000004">
    <property type="protein sequence ID" value="KMM37293.1"/>
    <property type="molecule type" value="Genomic_DNA"/>
</dbReference>
<evidence type="ECO:0000256" key="2">
    <source>
        <dbReference type="ARBA" id="ARBA00023239"/>
    </source>
</evidence>
<accession>A0A0J6CVV3</accession>
<comment type="function">
    <text evidence="3">Catalyzes a proton abstraction reaction that results in 2,5-elimination of pyruvate from 2-succinyl-5-enolpyruvyl-6-hydroxy-3-cyclohexene-1-carboxylate (SEPHCHC) and the formation of 2-succinyl-6-hydroxy-2,4-cyclohexadiene-1-carboxylate (SHCHC).</text>
</comment>
<dbReference type="NCBIfam" id="TIGR03695">
    <property type="entry name" value="menH_SHCHC"/>
    <property type="match status" value="1"/>
</dbReference>
<dbReference type="Gene3D" id="3.40.50.1820">
    <property type="entry name" value="alpha/beta hydrolase"/>
    <property type="match status" value="1"/>
</dbReference>
<dbReference type="GO" id="GO:0070205">
    <property type="term" value="F:2-succinyl-6-hydroxy-2,4-cyclohexadiene-1-carboxylate synthase activity"/>
    <property type="evidence" value="ECO:0007669"/>
    <property type="project" value="UniProtKB-UniRule"/>
</dbReference>
<dbReference type="UniPathway" id="UPA01057">
    <property type="reaction ID" value="UER00900"/>
</dbReference>
<organism evidence="5 6">
    <name type="scientific">Guptibacillus hwajinpoensis</name>
    <dbReference type="NCBI Taxonomy" id="208199"/>
    <lineage>
        <taxon>Bacteria</taxon>
        <taxon>Bacillati</taxon>
        <taxon>Bacillota</taxon>
        <taxon>Bacilli</taxon>
        <taxon>Bacillales</taxon>
        <taxon>Guptibacillaceae</taxon>
        <taxon>Guptibacillus</taxon>
    </lineage>
</organism>
<evidence type="ECO:0000256" key="1">
    <source>
        <dbReference type="ARBA" id="ARBA00022428"/>
    </source>
</evidence>
<comment type="catalytic activity">
    <reaction evidence="3">
        <text>5-enolpyruvoyl-6-hydroxy-2-succinyl-cyclohex-3-ene-1-carboxylate = (1R,6R)-6-hydroxy-2-succinyl-cyclohexa-2,4-diene-1-carboxylate + pyruvate</text>
        <dbReference type="Rhea" id="RHEA:25597"/>
        <dbReference type="ChEBI" id="CHEBI:15361"/>
        <dbReference type="ChEBI" id="CHEBI:58689"/>
        <dbReference type="ChEBI" id="CHEBI:58818"/>
        <dbReference type="EC" id="4.2.99.20"/>
    </reaction>
</comment>
<feature type="domain" description="AB hydrolase-1" evidence="4">
    <location>
        <begin position="20"/>
        <end position="255"/>
    </location>
</feature>
<evidence type="ECO:0000313" key="5">
    <source>
        <dbReference type="EMBL" id="KMM37293.1"/>
    </source>
</evidence>
<dbReference type="Pfam" id="PF00561">
    <property type="entry name" value="Abhydrolase_1"/>
    <property type="match status" value="1"/>
</dbReference>
<protein>
    <recommendedName>
        <fullName evidence="3">Putative 2-succinyl-6-hydroxy-2,4-cyclohexadiene-1-carboxylate synthase</fullName>
        <shortName evidence="3">SHCHC synthase</shortName>
        <ecNumber evidence="3">4.2.99.20</ecNumber>
    </recommendedName>
</protein>
<dbReference type="RefSeq" id="WP_048312192.1">
    <property type="nucleotide sequence ID" value="NZ_CP119526.1"/>
</dbReference>
<comment type="similarity">
    <text evidence="3">Belongs to the AB hydrolase superfamily. MenH family.</text>
</comment>
<dbReference type="PANTHER" id="PTHR42916:SF1">
    <property type="entry name" value="PROTEIN PHYLLO, CHLOROPLASTIC"/>
    <property type="match status" value="1"/>
</dbReference>
<gene>
    <name evidence="3" type="primary">menH</name>
    <name evidence="5" type="ORF">AB986_15655</name>
</gene>
<name>A0A0J6CVV3_9BACL</name>
<proteinExistence type="inferred from homology"/>
<keyword evidence="2 3" id="KW-0456">Lyase</keyword>
<dbReference type="Proteomes" id="UP000035996">
    <property type="component" value="Unassembled WGS sequence"/>
</dbReference>
<dbReference type="STRING" id="157733.AB986_15655"/>
<comment type="pathway">
    <text evidence="3">Quinol/quinone metabolism; menaquinone biosynthesis.</text>
</comment>
<dbReference type="InterPro" id="IPR029058">
    <property type="entry name" value="AB_hydrolase_fold"/>
</dbReference>
<dbReference type="InterPro" id="IPR000073">
    <property type="entry name" value="AB_hydrolase_1"/>
</dbReference>
<dbReference type="InterPro" id="IPR022485">
    <property type="entry name" value="SHCHC_synthase_MenH"/>
</dbReference>
<comment type="pathway">
    <text evidence="3">Quinol/quinone metabolism; 1,4-dihydroxy-2-naphthoate biosynthesis; 1,4-dihydroxy-2-naphthoate from chorismate: step 3/7.</text>
</comment>
<sequence length="274" mass="30823">MMIDVEDLSFYVEKKGEGEPILLLHGFTGSSSNWQPFIDKWSSSFQIIAVDLIGHGKSSKPDDPSFYSMETMSGYLKKVLDRLNVNKVHLLGYSMGGRLALSFAIQYPSLVKSLILESSSPGLPTIEERGERVRKDNALANRIKEKGISEFVQFWETIPLFASQKNLSQSVQSKVREQRLRNSEIGLANSLIGMGTGAQSSYWDHLDHLEFPVLLLTGELDKKFVSIAKQMKKSLSRADFVQINNVGHTIHVEEPQIFDKMVVAFLKKHADSFL</sequence>
<reference evidence="5" key="1">
    <citation type="submission" date="2015-06" db="EMBL/GenBank/DDBJ databases">
        <authorList>
            <person name="Liu B."/>
            <person name="Wang J."/>
            <person name="Zhu Y."/>
            <person name="Liu G."/>
            <person name="Chen Q."/>
            <person name="Zheng C."/>
            <person name="Che J."/>
            <person name="Ge C."/>
            <person name="Shi H."/>
            <person name="Pan Z."/>
            <person name="Liu X."/>
        </authorList>
    </citation>
    <scope>NUCLEOTIDE SEQUENCE [LARGE SCALE GENOMIC DNA]</scope>
    <source>
        <strain evidence="5">DSM 16346</strain>
    </source>
</reference>
<dbReference type="SUPFAM" id="SSF53474">
    <property type="entry name" value="alpha/beta-Hydrolases"/>
    <property type="match status" value="1"/>
</dbReference>
<comment type="subunit">
    <text evidence="3">Monomer.</text>
</comment>
<dbReference type="PANTHER" id="PTHR42916">
    <property type="entry name" value="2-SUCCINYL-5-ENOLPYRUVYL-6-HYDROXY-3-CYCLOHEXENE-1-CARBOXYLATE SYNTHASE"/>
    <property type="match status" value="1"/>
</dbReference>